<proteinExistence type="predicted"/>
<organism evidence="2 3">
    <name type="scientific">Mycoplasmoides fastidiosum</name>
    <dbReference type="NCBI Taxonomy" id="92758"/>
    <lineage>
        <taxon>Bacteria</taxon>
        <taxon>Bacillati</taxon>
        <taxon>Mycoplasmatota</taxon>
        <taxon>Mycoplasmoidales</taxon>
        <taxon>Mycoplasmoidaceae</taxon>
        <taxon>Mycoplasmoides</taxon>
    </lineage>
</organism>
<name>A0ABU0M0A4_9BACT</name>
<feature type="transmembrane region" description="Helical" evidence="1">
    <location>
        <begin position="600"/>
        <end position="619"/>
    </location>
</feature>
<evidence type="ECO:0000313" key="3">
    <source>
        <dbReference type="Proteomes" id="UP001240643"/>
    </source>
</evidence>
<gene>
    <name evidence="2" type="ORF">J2Z62_000823</name>
</gene>
<accession>A0ABU0M0A4</accession>
<keyword evidence="1" id="KW-1133">Transmembrane helix</keyword>
<dbReference type="RefSeq" id="WP_256547742.1">
    <property type="nucleotide sequence ID" value="NZ_CP101809.1"/>
</dbReference>
<comment type="caution">
    <text evidence="2">The sequence shown here is derived from an EMBL/GenBank/DDBJ whole genome shotgun (WGS) entry which is preliminary data.</text>
</comment>
<dbReference type="EMBL" id="JAUSWO010000001">
    <property type="protein sequence ID" value="MDQ0514385.1"/>
    <property type="molecule type" value="Genomic_DNA"/>
</dbReference>
<keyword evidence="3" id="KW-1185">Reference proteome</keyword>
<evidence type="ECO:0000313" key="2">
    <source>
        <dbReference type="EMBL" id="MDQ0514385.1"/>
    </source>
</evidence>
<keyword evidence="1" id="KW-0812">Transmembrane</keyword>
<evidence type="ECO:0000256" key="1">
    <source>
        <dbReference type="SAM" id="Phobius"/>
    </source>
</evidence>
<sequence length="652" mass="74769">MKQLKKQLPFADKTAVNRTFANESVLGIINQLDDLLQKAHRFYNASTTLTGVDLLAAQDAINILKFKFIHPIYYTNPDAERFFTEKFTDQDVDKNHVGQMTKFSKLEFSETDYNAGTLTVTVTIDNYIEGFDGTHFTVKNKTATFQITNALGVFLLPNWKEFTESNLRIRTDDPKLTALDGQQSTGTVTNNQFQTWSVKAYYDQLMTQRNPNNDEYITLNNTDPLFDLVTWRLVDDTGIEINNQNPKYSEAFGILQSQLNQFAWTFNIRKTDLYYSAKNEQIYLFNPFLHFNIRHANTQQIEILKNIFDLNKNTAELIDNQGNYQNVGLGNVILQGFKRQPILIRPQDYDQENYQLNFNGNLMSVNQVSGGDILEWLKTNLNEPAAINTFLQSFLQVQGFSRPDNPLSLVLNPQFAQLLETDTPVEQLIDYILINDGFGELTFLTDSIQLVNSYQTNLDDVNPHPVSLTAFLTNPNQATIKLTQLKLVNSHVLAEATEKITTNLVHEGIQDNIRDVTKALEDDDFSLAYRYLQLNQVLTSETDQQELVIHQIQSDLVNNQILIDYEIKNAFVNGQVRNLQSQLVLTGFNSNSQVFLKTHLPWVLVLLTVITAGIYYAVWRHRYTTNSIKYMQKTAHQSRLPKTKTGRDKTKK</sequence>
<reference evidence="2" key="1">
    <citation type="submission" date="2023-07" db="EMBL/GenBank/DDBJ databases">
        <title>Genomic Encyclopedia of Type Strains, Phase IV (KMG-IV): sequencing the most valuable type-strain genomes for metagenomic binning, comparative biology and taxonomic classification.</title>
        <authorList>
            <person name="Goeker M."/>
        </authorList>
    </citation>
    <scope>NUCLEOTIDE SEQUENCE [LARGE SCALE GENOMIC DNA]</scope>
    <source>
        <strain evidence="2">DSM 21204</strain>
    </source>
</reference>
<keyword evidence="1" id="KW-0472">Membrane</keyword>
<dbReference type="Proteomes" id="UP001240643">
    <property type="component" value="Unassembled WGS sequence"/>
</dbReference>
<protein>
    <submittedName>
        <fullName evidence="2">Uncharacterized protein</fullName>
    </submittedName>
</protein>